<evidence type="ECO:0000313" key="1">
    <source>
        <dbReference type="EMBL" id="MBW0136694.1"/>
    </source>
</evidence>
<gene>
    <name evidence="1" type="ORF">I4I81_20830</name>
</gene>
<keyword evidence="2" id="KW-1185">Reference proteome</keyword>
<evidence type="ECO:0000313" key="2">
    <source>
        <dbReference type="Proteomes" id="UP000694287"/>
    </source>
</evidence>
<organism evidence="1 2">
    <name type="scientific">Pseudonocardia abyssalis</name>
    <dbReference type="NCBI Taxonomy" id="2792008"/>
    <lineage>
        <taxon>Bacteria</taxon>
        <taxon>Bacillati</taxon>
        <taxon>Actinomycetota</taxon>
        <taxon>Actinomycetes</taxon>
        <taxon>Pseudonocardiales</taxon>
        <taxon>Pseudonocardiaceae</taxon>
        <taxon>Pseudonocardia</taxon>
    </lineage>
</organism>
<dbReference type="RefSeq" id="WP_218601671.1">
    <property type="nucleotide sequence ID" value="NZ_JADQDJ010000029.1"/>
</dbReference>
<reference evidence="1 2" key="1">
    <citation type="submission" date="2020-11" db="EMBL/GenBank/DDBJ databases">
        <title>Pseudonocardia abyssalis sp. nov. and Pseudonocardia oceani sp. nov., description and phylogenomic analysis of two novel actinomycetes isolated from the deep Southern Ocean.</title>
        <authorList>
            <person name="Parra J."/>
        </authorList>
    </citation>
    <scope>NUCLEOTIDE SEQUENCE [LARGE SCALE GENOMIC DNA]</scope>
    <source>
        <strain evidence="1 2">KRD-168</strain>
    </source>
</reference>
<dbReference type="InterPro" id="IPR019587">
    <property type="entry name" value="Polyketide_cyclase/dehydratase"/>
</dbReference>
<proteinExistence type="predicted"/>
<dbReference type="Proteomes" id="UP000694287">
    <property type="component" value="Unassembled WGS sequence"/>
</dbReference>
<dbReference type="Pfam" id="PF10604">
    <property type="entry name" value="Polyketide_cyc2"/>
    <property type="match status" value="1"/>
</dbReference>
<name>A0ABS6UYA1_9PSEU</name>
<dbReference type="EMBL" id="JADQDK010000001">
    <property type="protein sequence ID" value="MBW0136694.1"/>
    <property type="molecule type" value="Genomic_DNA"/>
</dbReference>
<accession>A0ABS6UYA1</accession>
<comment type="caution">
    <text evidence="1">The sequence shown here is derived from an EMBL/GenBank/DDBJ whole genome shotgun (WGS) entry which is preliminary data.</text>
</comment>
<sequence>MQAGTSARGPAPATLVWERYADPTRWAGWAPQIRRVDTAAARIAPGVTGTVHGPLGVRVAFVVTAVDEAARTWAWEVALGPLRMHLRHGVEDDGATWLTVDGPGPVLAAYLPVARIALHRLTALSGAPGSPAPPAG</sequence>
<protein>
    <submittedName>
        <fullName evidence="1">SRPBCC family protein</fullName>
    </submittedName>
</protein>